<comment type="cofactor">
    <cofactor evidence="1">
        <name>Mg(2+)</name>
        <dbReference type="ChEBI" id="CHEBI:18420"/>
    </cofactor>
</comment>
<comment type="similarity">
    <text evidence="11">Belongs to the ApbE family.</text>
</comment>
<accession>A0ABZ0J1B4</accession>
<keyword evidence="5 11" id="KW-0808">Transferase</keyword>
<dbReference type="Proteomes" id="UP001303211">
    <property type="component" value="Chromosome"/>
</dbReference>
<comment type="catalytic activity">
    <reaction evidence="10 11">
        <text>L-threonyl-[protein] + FAD = FMN-L-threonyl-[protein] + AMP + H(+)</text>
        <dbReference type="Rhea" id="RHEA:36847"/>
        <dbReference type="Rhea" id="RHEA-COMP:11060"/>
        <dbReference type="Rhea" id="RHEA-COMP:11061"/>
        <dbReference type="ChEBI" id="CHEBI:15378"/>
        <dbReference type="ChEBI" id="CHEBI:30013"/>
        <dbReference type="ChEBI" id="CHEBI:57692"/>
        <dbReference type="ChEBI" id="CHEBI:74257"/>
        <dbReference type="ChEBI" id="CHEBI:456215"/>
        <dbReference type="EC" id="2.7.1.180"/>
    </reaction>
</comment>
<reference evidence="12 13" key="1">
    <citation type="submission" date="2023-03" db="EMBL/GenBank/DDBJ databases">
        <title>Diaphorobacter basophil sp. nov., isolated from a sewage-treatment plant.</title>
        <authorList>
            <person name="Yang K."/>
        </authorList>
    </citation>
    <scope>NUCLEOTIDE SEQUENCE [LARGE SCALE GENOMIC DNA]</scope>
    <source>
        <strain evidence="12 13">Y-1</strain>
    </source>
</reference>
<evidence type="ECO:0000256" key="3">
    <source>
        <dbReference type="ARBA" id="ARBA00016337"/>
    </source>
</evidence>
<dbReference type="InterPro" id="IPR003374">
    <property type="entry name" value="ApbE-like_sf"/>
</dbReference>
<evidence type="ECO:0000256" key="8">
    <source>
        <dbReference type="ARBA" id="ARBA00022842"/>
    </source>
</evidence>
<sequence length="323" mass="33857">MPKTCSERAAPETTRVVLHGPTMGTRWSATCELAPQIDARALQRDLAATVERVDAQMSPWRSDSCLVQLNQAPVGAWFALTTEMLQILACALDIGRLSQGAFDIGVGALVDAWGFGAARSAPDASAIRAARALAHGPAHETLELDLHAGRARKLAPLQIDLCGIAKGYAVDRMAEVLQHHGVAQALAALDGELRAIGGQADGRPWAVAIESPQTGLRRAHGVLALQDLAVATSGDYRHFFDVNGQRLAHSMDARSGTPVRGDVASVTVLAANCMLADAWATALLVAGAAQGLALAQRHGLEALWLLRRGGALVELGLGRFGGA</sequence>
<evidence type="ECO:0000256" key="10">
    <source>
        <dbReference type="ARBA" id="ARBA00048540"/>
    </source>
</evidence>
<organism evidence="12 13">
    <name type="scientific">Diaphorobacter limosus</name>
    <dbReference type="NCBI Taxonomy" id="3036128"/>
    <lineage>
        <taxon>Bacteria</taxon>
        <taxon>Pseudomonadati</taxon>
        <taxon>Pseudomonadota</taxon>
        <taxon>Betaproteobacteria</taxon>
        <taxon>Burkholderiales</taxon>
        <taxon>Comamonadaceae</taxon>
        <taxon>Diaphorobacter</taxon>
    </lineage>
</organism>
<evidence type="ECO:0000256" key="9">
    <source>
        <dbReference type="ARBA" id="ARBA00031306"/>
    </source>
</evidence>
<evidence type="ECO:0000256" key="11">
    <source>
        <dbReference type="PIRNR" id="PIRNR006268"/>
    </source>
</evidence>
<dbReference type="InterPro" id="IPR024932">
    <property type="entry name" value="ApbE"/>
</dbReference>
<keyword evidence="6 11" id="KW-0479">Metal-binding</keyword>
<evidence type="ECO:0000256" key="4">
    <source>
        <dbReference type="ARBA" id="ARBA00022630"/>
    </source>
</evidence>
<dbReference type="EMBL" id="CP136921">
    <property type="protein sequence ID" value="WOO31416.1"/>
    <property type="molecule type" value="Genomic_DNA"/>
</dbReference>
<dbReference type="PANTHER" id="PTHR30040:SF2">
    <property type="entry name" value="FAD:PROTEIN FMN TRANSFERASE"/>
    <property type="match status" value="1"/>
</dbReference>
<dbReference type="GO" id="GO:0016740">
    <property type="term" value="F:transferase activity"/>
    <property type="evidence" value="ECO:0007669"/>
    <property type="project" value="UniProtKB-KW"/>
</dbReference>
<dbReference type="PIRSF" id="PIRSF006268">
    <property type="entry name" value="ApbE"/>
    <property type="match status" value="1"/>
</dbReference>
<dbReference type="PANTHER" id="PTHR30040">
    <property type="entry name" value="THIAMINE BIOSYNTHESIS LIPOPROTEIN APBE"/>
    <property type="match status" value="1"/>
</dbReference>
<evidence type="ECO:0000256" key="6">
    <source>
        <dbReference type="ARBA" id="ARBA00022723"/>
    </source>
</evidence>
<evidence type="ECO:0000256" key="2">
    <source>
        <dbReference type="ARBA" id="ARBA00011955"/>
    </source>
</evidence>
<keyword evidence="13" id="KW-1185">Reference proteome</keyword>
<evidence type="ECO:0000313" key="12">
    <source>
        <dbReference type="EMBL" id="WOO31416.1"/>
    </source>
</evidence>
<dbReference type="Gene3D" id="3.10.520.10">
    <property type="entry name" value="ApbE-like domains"/>
    <property type="match status" value="1"/>
</dbReference>
<evidence type="ECO:0000256" key="1">
    <source>
        <dbReference type="ARBA" id="ARBA00001946"/>
    </source>
</evidence>
<dbReference type="RefSeq" id="WP_317700894.1">
    <property type="nucleotide sequence ID" value="NZ_CP136921.1"/>
</dbReference>
<evidence type="ECO:0000313" key="13">
    <source>
        <dbReference type="Proteomes" id="UP001303211"/>
    </source>
</evidence>
<dbReference type="EC" id="2.7.1.180" evidence="2 11"/>
<proteinExistence type="inferred from homology"/>
<keyword evidence="7 11" id="KW-0274">FAD</keyword>
<dbReference type="Pfam" id="PF02424">
    <property type="entry name" value="ApbE"/>
    <property type="match status" value="1"/>
</dbReference>
<gene>
    <name evidence="12" type="ORF">P4826_13465</name>
</gene>
<name>A0ABZ0J1B4_9BURK</name>
<evidence type="ECO:0000256" key="7">
    <source>
        <dbReference type="ARBA" id="ARBA00022827"/>
    </source>
</evidence>
<keyword evidence="4 11" id="KW-0285">Flavoprotein</keyword>
<evidence type="ECO:0000256" key="5">
    <source>
        <dbReference type="ARBA" id="ARBA00022679"/>
    </source>
</evidence>
<protein>
    <recommendedName>
        <fullName evidence="3 11">FAD:protein FMN transferase</fullName>
        <ecNumber evidence="2 11">2.7.1.180</ecNumber>
    </recommendedName>
    <alternativeName>
        <fullName evidence="9 11">Flavin transferase</fullName>
    </alternativeName>
</protein>
<keyword evidence="8 11" id="KW-0460">Magnesium</keyword>
<dbReference type="SUPFAM" id="SSF143631">
    <property type="entry name" value="ApbE-like"/>
    <property type="match status" value="1"/>
</dbReference>